<sequence>MDKYTKELISRCCGEVVGLKFYLIPMIKEMSLSDEQIQDFFRLTGARKVELWIKISEFISEKKILDRKEGAMEFIKNTLKFSKNPVEEK</sequence>
<evidence type="ECO:0000313" key="1">
    <source>
        <dbReference type="EMBL" id="OGH81921.1"/>
    </source>
</evidence>
<dbReference type="STRING" id="1798697.A2373_04395"/>
<evidence type="ECO:0000313" key="2">
    <source>
        <dbReference type="Proteomes" id="UP000176300"/>
    </source>
</evidence>
<organism evidence="1 2">
    <name type="scientific">Candidatus Magasanikbacteria bacterium RIFOXYB1_FULL_40_15</name>
    <dbReference type="NCBI Taxonomy" id="1798697"/>
    <lineage>
        <taxon>Bacteria</taxon>
        <taxon>Candidatus Magasanikiibacteriota</taxon>
    </lineage>
</organism>
<gene>
    <name evidence="1" type="ORF">A2373_04395</name>
</gene>
<protein>
    <submittedName>
        <fullName evidence="1">Uncharacterized protein</fullName>
    </submittedName>
</protein>
<dbReference type="EMBL" id="MFQS01000054">
    <property type="protein sequence ID" value="OGH81921.1"/>
    <property type="molecule type" value="Genomic_DNA"/>
</dbReference>
<comment type="caution">
    <text evidence="1">The sequence shown here is derived from an EMBL/GenBank/DDBJ whole genome shotgun (WGS) entry which is preliminary data.</text>
</comment>
<accession>A0A1F6NDL6</accession>
<dbReference type="Proteomes" id="UP000176300">
    <property type="component" value="Unassembled WGS sequence"/>
</dbReference>
<dbReference type="AlphaFoldDB" id="A0A1F6NDL6"/>
<proteinExistence type="predicted"/>
<name>A0A1F6NDL6_9BACT</name>
<reference evidence="1 2" key="1">
    <citation type="journal article" date="2016" name="Nat. Commun.">
        <title>Thousands of microbial genomes shed light on interconnected biogeochemical processes in an aquifer system.</title>
        <authorList>
            <person name="Anantharaman K."/>
            <person name="Brown C.T."/>
            <person name="Hug L.A."/>
            <person name="Sharon I."/>
            <person name="Castelle C.J."/>
            <person name="Probst A.J."/>
            <person name="Thomas B.C."/>
            <person name="Singh A."/>
            <person name="Wilkins M.J."/>
            <person name="Karaoz U."/>
            <person name="Brodie E.L."/>
            <person name="Williams K.H."/>
            <person name="Hubbard S.S."/>
            <person name="Banfield J.F."/>
        </authorList>
    </citation>
    <scope>NUCLEOTIDE SEQUENCE [LARGE SCALE GENOMIC DNA]</scope>
</reference>